<dbReference type="CDD" id="cd00102">
    <property type="entry name" value="IPT"/>
    <property type="match status" value="2"/>
</dbReference>
<evidence type="ECO:0000313" key="4">
    <source>
        <dbReference type="EMBL" id="MFB6397934.1"/>
    </source>
</evidence>
<feature type="domain" description="IPT/TIG" evidence="3">
    <location>
        <begin position="539"/>
        <end position="622"/>
    </location>
</feature>
<feature type="domain" description="IPT/TIG" evidence="3">
    <location>
        <begin position="114"/>
        <end position="198"/>
    </location>
</feature>
<evidence type="ECO:0000259" key="3">
    <source>
        <dbReference type="SMART" id="SM00429"/>
    </source>
</evidence>
<gene>
    <name evidence="4" type="ORF">AAFH96_33345</name>
</gene>
<evidence type="ECO:0000256" key="2">
    <source>
        <dbReference type="SAM" id="MobiDB-lite"/>
    </source>
</evidence>
<dbReference type="InterPro" id="IPR013783">
    <property type="entry name" value="Ig-like_fold"/>
</dbReference>
<keyword evidence="5" id="KW-1185">Reference proteome</keyword>
<dbReference type="Gene3D" id="2.60.40.10">
    <property type="entry name" value="Immunoglobulins"/>
    <property type="match status" value="9"/>
</dbReference>
<evidence type="ECO:0000256" key="1">
    <source>
        <dbReference type="ARBA" id="ARBA00022729"/>
    </source>
</evidence>
<keyword evidence="1" id="KW-0732">Signal</keyword>
<dbReference type="InterPro" id="IPR014756">
    <property type="entry name" value="Ig_E-set"/>
</dbReference>
<feature type="domain" description="IPT/TIG" evidence="3">
    <location>
        <begin position="200"/>
        <end position="280"/>
    </location>
</feature>
<dbReference type="SUPFAM" id="SSF81296">
    <property type="entry name" value="E set domains"/>
    <property type="match status" value="9"/>
</dbReference>
<feature type="domain" description="IPT/TIG" evidence="3">
    <location>
        <begin position="32"/>
        <end position="112"/>
    </location>
</feature>
<dbReference type="CDD" id="cd00603">
    <property type="entry name" value="IPT_PCSR"/>
    <property type="match status" value="5"/>
</dbReference>
<feature type="domain" description="IPT/TIG" evidence="3">
    <location>
        <begin position="453"/>
        <end position="537"/>
    </location>
</feature>
<dbReference type="PANTHER" id="PTHR46769:SF2">
    <property type="entry name" value="FIBROCYSTIN-L ISOFORM 2 PRECURSOR-RELATED"/>
    <property type="match status" value="1"/>
</dbReference>
<feature type="compositionally biased region" description="Basic residues" evidence="2">
    <location>
        <begin position="766"/>
        <end position="790"/>
    </location>
</feature>
<feature type="domain" description="IPT/TIG" evidence="3">
    <location>
        <begin position="710"/>
        <end position="795"/>
    </location>
</feature>
<name>A0ABV5D100_9ACTN</name>
<dbReference type="InterPro" id="IPR052387">
    <property type="entry name" value="Fibrocystin"/>
</dbReference>
<feature type="domain" description="IPT/TIG" evidence="3">
    <location>
        <begin position="624"/>
        <end position="708"/>
    </location>
</feature>
<evidence type="ECO:0000313" key="5">
    <source>
        <dbReference type="Proteomes" id="UP001582793"/>
    </source>
</evidence>
<reference evidence="4 5" key="1">
    <citation type="submission" date="2024-04" db="EMBL/GenBank/DDBJ databases">
        <title>Polymorphospora sp. isolated from Baiyangdian Lake in Xiong'an New Area.</title>
        <authorList>
            <person name="Zhang X."/>
            <person name="Liu J."/>
        </authorList>
    </citation>
    <scope>NUCLEOTIDE SEQUENCE [LARGE SCALE GENOMIC DNA]</scope>
    <source>
        <strain evidence="4 5">2-325</strain>
    </source>
</reference>
<dbReference type="Proteomes" id="UP001582793">
    <property type="component" value="Unassembled WGS sequence"/>
</dbReference>
<dbReference type="SMART" id="SM00429">
    <property type="entry name" value="IPT"/>
    <property type="match status" value="9"/>
</dbReference>
<comment type="caution">
    <text evidence="4">The sequence shown here is derived from an EMBL/GenBank/DDBJ whole genome shotgun (WGS) entry which is preliminary data.</text>
</comment>
<dbReference type="EMBL" id="JBCGDC010000182">
    <property type="protein sequence ID" value="MFB6397934.1"/>
    <property type="molecule type" value="Genomic_DNA"/>
</dbReference>
<feature type="domain" description="IPT/TIG" evidence="3">
    <location>
        <begin position="282"/>
        <end position="366"/>
    </location>
</feature>
<feature type="domain" description="IPT/TIG" evidence="3">
    <location>
        <begin position="368"/>
        <end position="451"/>
    </location>
</feature>
<dbReference type="Pfam" id="PF01833">
    <property type="entry name" value="TIG"/>
    <property type="match status" value="9"/>
</dbReference>
<dbReference type="InterPro" id="IPR002909">
    <property type="entry name" value="IPT_dom"/>
</dbReference>
<organism evidence="4 5">
    <name type="scientific">Polymorphospora lycopeni</name>
    <dbReference type="NCBI Taxonomy" id="3140240"/>
    <lineage>
        <taxon>Bacteria</taxon>
        <taxon>Bacillati</taxon>
        <taxon>Actinomycetota</taxon>
        <taxon>Actinomycetes</taxon>
        <taxon>Micromonosporales</taxon>
        <taxon>Micromonosporaceae</taxon>
        <taxon>Polymorphospora</taxon>
    </lineage>
</organism>
<sequence length="811" mass="79430">MYVIDTATNAVVSWYPLNGVLPSTIAAFPWSAPVVTGVEPSSGPVTGGNTVTVTGNRLNKATITFGAAGPASGVSCTTTSCSATAPPGPLGVVDLQLSTPGGTVAAGQYTHLPVPVVTSVSPSSGPVAGGTTVTITGTDLEDATEVTFGPGRRATDLVCTATSCSVTAPAGPAGTVHVQVISPTGTSATNDADRYTYLPPPVVTAIHPDRGPTTGGTTVTITGTNLADATAITFGPGNTATDVSCTATSCTAVAPPGTGTVQVRVTTAGGTSGSAQYTYNDSPVVTAVSPNAGPAAGGNTVTITGTNLAGATGITFGSGNNATDVSCTAILCTAVAPAGNAGDVHVQVTTPGGTSATSDADRYTYVSAPTVTAVSPNTGPLAGGNTVTITGTDLAGASITFGSGTNATDVSCTATSCTAVAPPGNAGDVHVQATTIGGTSATSVDNQYTYVPVPTVTAVTPDAGPTAGGNTVTITGTDLAGATAVTFGSGNNGTDVSCTATLCTAVAPAGSAGEVHVQVTTPGGTSATSDADRYTYVSAPTVTAVSPNAGPLAGGNTVTITGTDLAGATITFGSGNNATDVSCTATSCTAVAPTGNAGDVHVQATTIGGTSATSVDNQYTYVPVPTVTAVTPDAGPTAGGNTVTITGTDLAGATAVTFGSGNNGTDVSCTATLCTAVAPAGSAGEVHVQVTTPGGTSATSDADRYTYVSAPTVTAVSPNAGPLAGGNTVTITGTDLAGATITFGSGNNAHRRVLHHHLLHRCRSDRKRWRRSRASHHARRNQRHQRRQPVHLRAGACGDRDPPRRWPRSRR</sequence>
<proteinExistence type="predicted"/>
<accession>A0ABV5D100</accession>
<dbReference type="PANTHER" id="PTHR46769">
    <property type="entry name" value="POLYCYSTIC KIDNEY AND HEPATIC DISEASE 1 (AUTOSOMAL RECESSIVE)-LIKE 1"/>
    <property type="match status" value="1"/>
</dbReference>
<feature type="region of interest" description="Disordered" evidence="2">
    <location>
        <begin position="766"/>
        <end position="811"/>
    </location>
</feature>
<dbReference type="RefSeq" id="WP_375736865.1">
    <property type="nucleotide sequence ID" value="NZ_JBCGDC010000182.1"/>
</dbReference>
<protein>
    <submittedName>
        <fullName evidence="4">IPT/TIG domain-containing protein</fullName>
    </submittedName>
</protein>